<dbReference type="Pfam" id="PF20154">
    <property type="entry name" value="LNT_N"/>
    <property type="match status" value="1"/>
</dbReference>
<keyword evidence="5 9" id="KW-0812">Transmembrane</keyword>
<dbReference type="EC" id="2.3.1.269" evidence="9"/>
<comment type="catalytic activity">
    <reaction evidence="9">
        <text>N-terminal S-1,2-diacyl-sn-glyceryl-L-cysteinyl-[lipoprotein] + a glycerophospholipid = N-acyl-S-1,2-diacyl-sn-glyceryl-L-cysteinyl-[lipoprotein] + a 2-acyl-sn-glycero-3-phospholipid + H(+)</text>
        <dbReference type="Rhea" id="RHEA:48228"/>
        <dbReference type="Rhea" id="RHEA-COMP:14681"/>
        <dbReference type="Rhea" id="RHEA-COMP:14684"/>
        <dbReference type="ChEBI" id="CHEBI:15378"/>
        <dbReference type="ChEBI" id="CHEBI:136912"/>
        <dbReference type="ChEBI" id="CHEBI:140656"/>
        <dbReference type="ChEBI" id="CHEBI:140657"/>
        <dbReference type="ChEBI" id="CHEBI:140660"/>
        <dbReference type="EC" id="2.3.1.269"/>
    </reaction>
</comment>
<dbReference type="Proteomes" id="UP000184164">
    <property type="component" value="Unassembled WGS sequence"/>
</dbReference>
<dbReference type="InterPro" id="IPR003010">
    <property type="entry name" value="C-N_Hydrolase"/>
</dbReference>
<keyword evidence="3 9" id="KW-1003">Cell membrane</keyword>
<dbReference type="PROSITE" id="PS50263">
    <property type="entry name" value="CN_HYDROLASE"/>
    <property type="match status" value="1"/>
</dbReference>
<comment type="similarity">
    <text evidence="2 9">Belongs to the CN hydrolase family. Apolipoprotein N-acyltransferase subfamily.</text>
</comment>
<feature type="transmembrane region" description="Helical" evidence="9">
    <location>
        <begin position="118"/>
        <end position="137"/>
    </location>
</feature>
<dbReference type="EMBL" id="FQUM01000004">
    <property type="protein sequence ID" value="SHF31947.1"/>
    <property type="molecule type" value="Genomic_DNA"/>
</dbReference>
<dbReference type="GO" id="GO:0005886">
    <property type="term" value="C:plasma membrane"/>
    <property type="evidence" value="ECO:0007669"/>
    <property type="project" value="UniProtKB-SubCell"/>
</dbReference>
<evidence type="ECO:0000256" key="4">
    <source>
        <dbReference type="ARBA" id="ARBA00022679"/>
    </source>
</evidence>
<dbReference type="PANTHER" id="PTHR38686">
    <property type="entry name" value="APOLIPOPROTEIN N-ACYLTRANSFERASE"/>
    <property type="match status" value="1"/>
</dbReference>
<dbReference type="HAMAP" id="MF_01148">
    <property type="entry name" value="Lnt"/>
    <property type="match status" value="1"/>
</dbReference>
<evidence type="ECO:0000256" key="1">
    <source>
        <dbReference type="ARBA" id="ARBA00004651"/>
    </source>
</evidence>
<name>A0A1M5APB9_9BACT</name>
<protein>
    <recommendedName>
        <fullName evidence="9">Apolipoprotein N-acyltransferase</fullName>
        <shortName evidence="9">ALP N-acyltransferase</shortName>
        <ecNumber evidence="9">2.3.1.269</ecNumber>
    </recommendedName>
</protein>
<evidence type="ECO:0000256" key="8">
    <source>
        <dbReference type="ARBA" id="ARBA00023315"/>
    </source>
</evidence>
<dbReference type="InterPro" id="IPR036526">
    <property type="entry name" value="C-N_Hydrolase_sf"/>
</dbReference>
<feature type="domain" description="CN hydrolase" evidence="10">
    <location>
        <begin position="227"/>
        <end position="501"/>
    </location>
</feature>
<feature type="transmembrane region" description="Helical" evidence="9">
    <location>
        <begin position="82"/>
        <end position="106"/>
    </location>
</feature>
<feature type="transmembrane region" description="Helical" evidence="9">
    <location>
        <begin position="514"/>
        <end position="532"/>
    </location>
</feature>
<dbReference type="AlphaFoldDB" id="A0A1M5APB9"/>
<dbReference type="NCBIfam" id="TIGR00546">
    <property type="entry name" value="lnt"/>
    <property type="match status" value="1"/>
</dbReference>
<accession>A0A1M5APB9</accession>
<keyword evidence="12" id="KW-1185">Reference proteome</keyword>
<dbReference type="GO" id="GO:0042158">
    <property type="term" value="P:lipoprotein biosynthetic process"/>
    <property type="evidence" value="ECO:0007669"/>
    <property type="project" value="UniProtKB-UniRule"/>
</dbReference>
<evidence type="ECO:0000259" key="10">
    <source>
        <dbReference type="PROSITE" id="PS50263"/>
    </source>
</evidence>
<dbReference type="SUPFAM" id="SSF56317">
    <property type="entry name" value="Carbon-nitrogen hydrolase"/>
    <property type="match status" value="1"/>
</dbReference>
<keyword evidence="8 9" id="KW-0012">Acyltransferase</keyword>
<reference evidence="11 12" key="1">
    <citation type="submission" date="2016-11" db="EMBL/GenBank/DDBJ databases">
        <authorList>
            <person name="Jaros S."/>
            <person name="Januszkiewicz K."/>
            <person name="Wedrychowicz H."/>
        </authorList>
    </citation>
    <scope>NUCLEOTIDE SEQUENCE [LARGE SCALE GENOMIC DNA]</scope>
    <source>
        <strain evidence="11 12">DSM 26910</strain>
    </source>
</reference>
<organism evidence="11 12">
    <name type="scientific">Mariniphaga anaerophila</name>
    <dbReference type="NCBI Taxonomy" id="1484053"/>
    <lineage>
        <taxon>Bacteria</taxon>
        <taxon>Pseudomonadati</taxon>
        <taxon>Bacteroidota</taxon>
        <taxon>Bacteroidia</taxon>
        <taxon>Marinilabiliales</taxon>
        <taxon>Prolixibacteraceae</taxon>
        <taxon>Mariniphaga</taxon>
    </lineage>
</organism>
<comment type="pathway">
    <text evidence="9">Protein modification; lipoprotein biosynthesis (N-acyl transfer).</text>
</comment>
<feature type="transmembrane region" description="Helical" evidence="9">
    <location>
        <begin position="57"/>
        <end position="76"/>
    </location>
</feature>
<evidence type="ECO:0000256" key="9">
    <source>
        <dbReference type="HAMAP-Rule" id="MF_01148"/>
    </source>
</evidence>
<dbReference type="GO" id="GO:0016410">
    <property type="term" value="F:N-acyltransferase activity"/>
    <property type="evidence" value="ECO:0007669"/>
    <property type="project" value="UniProtKB-UniRule"/>
</dbReference>
<dbReference type="Gene3D" id="3.60.110.10">
    <property type="entry name" value="Carbon-nitrogen hydrolase"/>
    <property type="match status" value="1"/>
</dbReference>
<evidence type="ECO:0000313" key="11">
    <source>
        <dbReference type="EMBL" id="SHF31947.1"/>
    </source>
</evidence>
<dbReference type="CDD" id="cd07571">
    <property type="entry name" value="ALP_N-acyl_transferase"/>
    <property type="match status" value="1"/>
</dbReference>
<proteinExistence type="inferred from homology"/>
<dbReference type="PANTHER" id="PTHR38686:SF1">
    <property type="entry name" value="APOLIPOPROTEIN N-ACYLTRANSFERASE"/>
    <property type="match status" value="1"/>
</dbReference>
<comment type="subcellular location">
    <subcellularLocation>
        <location evidence="1 9">Cell membrane</location>
        <topology evidence="1 9">Multi-pass membrane protein</topology>
    </subcellularLocation>
</comment>
<sequence length="538" mass="61807">MLKIYTDMSRLTRDVLSISTGVLLSLAWLGFPGWVLFFAFFPLLLLENFFVSRKTEFRGVSFWGHAFLAFLIWNIISTWWISYATVAGALMAIVANSLLMSLVWWLGHAARRNFRANLGFLALAVFWISFEYFHFHWDIEWPWLNLGNGLANNVKMIQWYEYTGVLGGTVWILAVNIVLFNVYLNIRNSAGARVVLYSGGGLLFLLLFPWLFSRSMYNSYVEDENPLNVLVVQPNIDPYNEAYDAQAENKKLNVFTRLADSKITENTDLVIGPETVFERYPDWNVDNLEYNYQFRQLTDWMSKHHNVEMLFGASTCKVYRDEESASSTARKSNEVYYDVYNSAVFVNENGEGSTYHKSILVPGVEKMPFRKYMGFLKDLVIDLGGTTGSLGRQDEPSNFTLKNQEQVAPVICYESVFGEYLTRFVSKGAGLVVVITNDGWWRNTPGYKQHLSYSRLRAIETRRSVARSANTGISCFVNQRGDILQATNWWEEAAIAQTVNLNDKITFYVKHGDFIARVAMFMAVLILLFLIVKRFIKE</sequence>
<keyword evidence="11" id="KW-0449">Lipoprotein</keyword>
<dbReference type="InterPro" id="IPR004563">
    <property type="entry name" value="Apolipo_AcylTrfase"/>
</dbReference>
<feature type="transmembrane region" description="Helical" evidence="9">
    <location>
        <begin position="194"/>
        <end position="212"/>
    </location>
</feature>
<dbReference type="UniPathway" id="UPA00666"/>
<evidence type="ECO:0000256" key="6">
    <source>
        <dbReference type="ARBA" id="ARBA00022989"/>
    </source>
</evidence>
<evidence type="ECO:0000256" key="2">
    <source>
        <dbReference type="ARBA" id="ARBA00010065"/>
    </source>
</evidence>
<dbReference type="InterPro" id="IPR045378">
    <property type="entry name" value="LNT_N"/>
</dbReference>
<evidence type="ECO:0000313" key="12">
    <source>
        <dbReference type="Proteomes" id="UP000184164"/>
    </source>
</evidence>
<dbReference type="STRING" id="1484053.SAMN05444274_104410"/>
<dbReference type="Pfam" id="PF00795">
    <property type="entry name" value="CN_hydrolase"/>
    <property type="match status" value="1"/>
</dbReference>
<gene>
    <name evidence="9" type="primary">lnt</name>
    <name evidence="11" type="ORF">SAMN05444274_104410</name>
</gene>
<comment type="function">
    <text evidence="9">Catalyzes the phospholipid dependent N-acylation of the N-terminal cysteine of apolipoprotein, the last step in lipoprotein maturation.</text>
</comment>
<keyword evidence="6 9" id="KW-1133">Transmembrane helix</keyword>
<evidence type="ECO:0000256" key="3">
    <source>
        <dbReference type="ARBA" id="ARBA00022475"/>
    </source>
</evidence>
<evidence type="ECO:0000256" key="5">
    <source>
        <dbReference type="ARBA" id="ARBA00022692"/>
    </source>
</evidence>
<feature type="transmembrane region" description="Helical" evidence="9">
    <location>
        <begin position="157"/>
        <end position="182"/>
    </location>
</feature>
<keyword evidence="4 9" id="KW-0808">Transferase</keyword>
<evidence type="ECO:0000256" key="7">
    <source>
        <dbReference type="ARBA" id="ARBA00023136"/>
    </source>
</evidence>
<keyword evidence="7 9" id="KW-0472">Membrane</keyword>
<feature type="transmembrane region" description="Helical" evidence="9">
    <location>
        <begin position="20"/>
        <end position="45"/>
    </location>
</feature>